<reference evidence="1" key="1">
    <citation type="submission" date="2017-12" db="EMBL/GenBank/DDBJ databases">
        <title>Genome sequencing and analysis.</title>
        <authorList>
            <person name="Huang Y.-T."/>
        </authorList>
    </citation>
    <scope>NUCLEOTIDE SEQUENCE</scope>
    <source>
        <strain evidence="1">VGH116</strain>
    </source>
</reference>
<accession>A0A8I0U809</accession>
<protein>
    <recommendedName>
        <fullName evidence="3">DUF2913 family protein</fullName>
    </recommendedName>
</protein>
<dbReference type="EMBL" id="PKLF01000035">
    <property type="protein sequence ID" value="MBE8614664.1"/>
    <property type="molecule type" value="Genomic_DNA"/>
</dbReference>
<gene>
    <name evidence="1" type="ORF">CYG68_20180</name>
</gene>
<sequence>MAEKPVVTPKEMNKQLGRVAFAALTALKLAQCDGLAGRSEQAENLFLVRWFKTALTQKRFHRCVAADLVWLSNLGQQRMMTAKLRHRLDYLWKSCCCDVQEQSALFLCYRNAEKSGLDGGGTGYRSLA</sequence>
<dbReference type="AlphaFoldDB" id="A0A8I0U809"/>
<evidence type="ECO:0008006" key="3">
    <source>
        <dbReference type="Google" id="ProtNLM"/>
    </source>
</evidence>
<organism evidence="1 2">
    <name type="scientific">Morganella morganii</name>
    <name type="common">Proteus morganii</name>
    <dbReference type="NCBI Taxonomy" id="582"/>
    <lineage>
        <taxon>Bacteria</taxon>
        <taxon>Pseudomonadati</taxon>
        <taxon>Pseudomonadota</taxon>
        <taxon>Gammaproteobacteria</taxon>
        <taxon>Enterobacterales</taxon>
        <taxon>Morganellaceae</taxon>
        <taxon>Morganella</taxon>
    </lineage>
</organism>
<proteinExistence type="predicted"/>
<evidence type="ECO:0000313" key="2">
    <source>
        <dbReference type="Proteomes" id="UP000650477"/>
    </source>
</evidence>
<name>A0A8I0U809_MORMO</name>
<dbReference type="RefSeq" id="WP_228006336.1">
    <property type="nucleotide sequence ID" value="NZ_PKLF01000035.1"/>
</dbReference>
<comment type="caution">
    <text evidence="1">The sequence shown here is derived from an EMBL/GenBank/DDBJ whole genome shotgun (WGS) entry which is preliminary data.</text>
</comment>
<dbReference type="InterPro" id="IPR021316">
    <property type="entry name" value="DUF2913"/>
</dbReference>
<dbReference type="Proteomes" id="UP000650477">
    <property type="component" value="Unassembled WGS sequence"/>
</dbReference>
<evidence type="ECO:0000313" key="1">
    <source>
        <dbReference type="EMBL" id="MBE8614664.1"/>
    </source>
</evidence>
<dbReference type="Pfam" id="PF11140">
    <property type="entry name" value="DUF2913"/>
    <property type="match status" value="1"/>
</dbReference>